<evidence type="ECO:0000313" key="2">
    <source>
        <dbReference type="EMBL" id="CAB0015777.1"/>
    </source>
</evidence>
<reference evidence="2 3" key="1">
    <citation type="submission" date="2020-02" db="EMBL/GenBank/DDBJ databases">
        <authorList>
            <person name="Ferguson B K."/>
        </authorList>
    </citation>
    <scope>NUCLEOTIDE SEQUENCE [LARGE SCALE GENOMIC DNA]</scope>
</reference>
<keyword evidence="3" id="KW-1185">Reference proteome</keyword>
<accession>A0A6H5HGL5</accession>
<proteinExistence type="predicted"/>
<evidence type="ECO:0000256" key="1">
    <source>
        <dbReference type="SAM" id="MobiDB-lite"/>
    </source>
</evidence>
<gene>
    <name evidence="2" type="ORF">NTEN_LOCUS20117</name>
</gene>
<protein>
    <submittedName>
        <fullName evidence="2">Uncharacterized protein</fullName>
    </submittedName>
</protein>
<organism evidence="2 3">
    <name type="scientific">Nesidiocoris tenuis</name>
    <dbReference type="NCBI Taxonomy" id="355587"/>
    <lineage>
        <taxon>Eukaryota</taxon>
        <taxon>Metazoa</taxon>
        <taxon>Ecdysozoa</taxon>
        <taxon>Arthropoda</taxon>
        <taxon>Hexapoda</taxon>
        <taxon>Insecta</taxon>
        <taxon>Pterygota</taxon>
        <taxon>Neoptera</taxon>
        <taxon>Paraneoptera</taxon>
        <taxon>Hemiptera</taxon>
        <taxon>Heteroptera</taxon>
        <taxon>Panheteroptera</taxon>
        <taxon>Cimicomorpha</taxon>
        <taxon>Miridae</taxon>
        <taxon>Dicyphina</taxon>
        <taxon>Nesidiocoris</taxon>
    </lineage>
</organism>
<evidence type="ECO:0000313" key="3">
    <source>
        <dbReference type="Proteomes" id="UP000479000"/>
    </source>
</evidence>
<dbReference type="Proteomes" id="UP000479000">
    <property type="component" value="Unassembled WGS sequence"/>
</dbReference>
<name>A0A6H5HGL5_9HEMI</name>
<feature type="region of interest" description="Disordered" evidence="1">
    <location>
        <begin position="1"/>
        <end position="48"/>
    </location>
</feature>
<feature type="non-terminal residue" evidence="2">
    <location>
        <position position="63"/>
    </location>
</feature>
<dbReference type="AlphaFoldDB" id="A0A6H5HGL5"/>
<dbReference type="EMBL" id="CADCXU010029490">
    <property type="protein sequence ID" value="CAB0015777.1"/>
    <property type="molecule type" value="Genomic_DNA"/>
</dbReference>
<sequence>MRRGNRFTRTLNSIHRHPVTEAEQHQRQSQNGGRAREKSWNENGVVGTAPLAASVADCNITQK</sequence>